<dbReference type="AlphaFoldDB" id="A0A4Q0MB30"/>
<comment type="caution">
    <text evidence="10">The sequence shown here is derived from an EMBL/GenBank/DDBJ whole genome shotgun (WGS) entry which is preliminary data.</text>
</comment>
<dbReference type="InterPro" id="IPR002716">
    <property type="entry name" value="PIN_dom"/>
</dbReference>
<dbReference type="SUPFAM" id="SSF88723">
    <property type="entry name" value="PIN domain-like"/>
    <property type="match status" value="1"/>
</dbReference>
<protein>
    <recommendedName>
        <fullName evidence="8">Ribonuclease VapC</fullName>
        <shortName evidence="8">RNase VapC</shortName>
        <ecNumber evidence="8">3.1.-.-</ecNumber>
    </recommendedName>
    <alternativeName>
        <fullName evidence="8">Toxin VapC</fullName>
    </alternativeName>
</protein>
<evidence type="ECO:0000256" key="7">
    <source>
        <dbReference type="ARBA" id="ARBA00038093"/>
    </source>
</evidence>
<evidence type="ECO:0000313" key="11">
    <source>
        <dbReference type="Proteomes" id="UP000289708"/>
    </source>
</evidence>
<evidence type="ECO:0000256" key="3">
    <source>
        <dbReference type="ARBA" id="ARBA00022722"/>
    </source>
</evidence>
<evidence type="ECO:0000256" key="1">
    <source>
        <dbReference type="ARBA" id="ARBA00001946"/>
    </source>
</evidence>
<dbReference type="GO" id="GO:0000287">
    <property type="term" value="F:magnesium ion binding"/>
    <property type="evidence" value="ECO:0007669"/>
    <property type="project" value="UniProtKB-UniRule"/>
</dbReference>
<keyword evidence="6 8" id="KW-0460">Magnesium</keyword>
<organism evidence="10 11">
    <name type="scientific">Hansschlegelia zhihuaiae</name>
    <dbReference type="NCBI Taxonomy" id="405005"/>
    <lineage>
        <taxon>Bacteria</taxon>
        <taxon>Pseudomonadati</taxon>
        <taxon>Pseudomonadota</taxon>
        <taxon>Alphaproteobacteria</taxon>
        <taxon>Hyphomicrobiales</taxon>
        <taxon>Methylopilaceae</taxon>
        <taxon>Hansschlegelia</taxon>
    </lineage>
</organism>
<dbReference type="PANTHER" id="PTHR33653">
    <property type="entry name" value="RIBONUCLEASE VAPC2"/>
    <property type="match status" value="1"/>
</dbReference>
<keyword evidence="4 8" id="KW-0479">Metal-binding</keyword>
<dbReference type="GO" id="GO:0016787">
    <property type="term" value="F:hydrolase activity"/>
    <property type="evidence" value="ECO:0007669"/>
    <property type="project" value="UniProtKB-KW"/>
</dbReference>
<name>A0A4Q0MB30_9HYPH</name>
<dbReference type="GO" id="GO:0004540">
    <property type="term" value="F:RNA nuclease activity"/>
    <property type="evidence" value="ECO:0007669"/>
    <property type="project" value="InterPro"/>
</dbReference>
<dbReference type="EMBL" id="RYFI01000018">
    <property type="protein sequence ID" value="RXF70315.1"/>
    <property type="molecule type" value="Genomic_DNA"/>
</dbReference>
<evidence type="ECO:0000313" key="10">
    <source>
        <dbReference type="EMBL" id="RXF70315.1"/>
    </source>
</evidence>
<accession>A0A4Q0MB30</accession>
<dbReference type="Proteomes" id="UP000289708">
    <property type="component" value="Unassembled WGS sequence"/>
</dbReference>
<gene>
    <name evidence="8" type="primary">vapC</name>
    <name evidence="10" type="ORF">EK403_17340</name>
</gene>
<keyword evidence="8" id="KW-0800">Toxin</keyword>
<dbReference type="InterPro" id="IPR050556">
    <property type="entry name" value="Type_II_TA_system_RNase"/>
</dbReference>
<comment type="cofactor">
    <cofactor evidence="1 8">
        <name>Mg(2+)</name>
        <dbReference type="ChEBI" id="CHEBI:18420"/>
    </cofactor>
</comment>
<sequence>MIVVDTNVLSEVMKPAHDQSRAVFDWLDGLPPQTVYTTSITVAEIGAGLQRLAAGKRRDTMVAAARRMFDDLFDRRILPFDRIAAEIYARLPAARRQAGLHHDHTLDLQIAAIAVGYMAPVATRDVGDFAGLGLTLINPWDHPAP</sequence>
<dbReference type="PANTHER" id="PTHR33653:SF1">
    <property type="entry name" value="RIBONUCLEASE VAPC2"/>
    <property type="match status" value="1"/>
</dbReference>
<feature type="domain" description="PIN" evidence="9">
    <location>
        <begin position="2"/>
        <end position="125"/>
    </location>
</feature>
<dbReference type="GO" id="GO:0090729">
    <property type="term" value="F:toxin activity"/>
    <property type="evidence" value="ECO:0007669"/>
    <property type="project" value="UniProtKB-KW"/>
</dbReference>
<dbReference type="HAMAP" id="MF_00265">
    <property type="entry name" value="VapC_Nob1"/>
    <property type="match status" value="1"/>
</dbReference>
<keyword evidence="3 8" id="KW-0540">Nuclease</keyword>
<dbReference type="EC" id="3.1.-.-" evidence="8"/>
<evidence type="ECO:0000259" key="9">
    <source>
        <dbReference type="Pfam" id="PF01850"/>
    </source>
</evidence>
<evidence type="ECO:0000256" key="6">
    <source>
        <dbReference type="ARBA" id="ARBA00022842"/>
    </source>
</evidence>
<dbReference type="InterPro" id="IPR022907">
    <property type="entry name" value="VapC_family"/>
</dbReference>
<comment type="function">
    <text evidence="8">Toxic component of a toxin-antitoxin (TA) system. An RNase.</text>
</comment>
<dbReference type="OrthoDB" id="5458135at2"/>
<evidence type="ECO:0000256" key="2">
    <source>
        <dbReference type="ARBA" id="ARBA00022649"/>
    </source>
</evidence>
<dbReference type="RefSeq" id="WP_128778726.1">
    <property type="nucleotide sequence ID" value="NZ_RYFI01000018.1"/>
</dbReference>
<comment type="similarity">
    <text evidence="7 8">Belongs to the PINc/VapC protein family.</text>
</comment>
<feature type="binding site" evidence="8">
    <location>
        <position position="107"/>
    </location>
    <ligand>
        <name>Mg(2+)</name>
        <dbReference type="ChEBI" id="CHEBI:18420"/>
    </ligand>
</feature>
<evidence type="ECO:0000256" key="4">
    <source>
        <dbReference type="ARBA" id="ARBA00022723"/>
    </source>
</evidence>
<evidence type="ECO:0000256" key="5">
    <source>
        <dbReference type="ARBA" id="ARBA00022801"/>
    </source>
</evidence>
<keyword evidence="11" id="KW-1185">Reference proteome</keyword>
<dbReference type="CDD" id="cd18731">
    <property type="entry name" value="PIN_NgFitB-like"/>
    <property type="match status" value="1"/>
</dbReference>
<evidence type="ECO:0000256" key="8">
    <source>
        <dbReference type="HAMAP-Rule" id="MF_00265"/>
    </source>
</evidence>
<keyword evidence="2 8" id="KW-1277">Toxin-antitoxin system</keyword>
<dbReference type="InterPro" id="IPR029060">
    <property type="entry name" value="PIN-like_dom_sf"/>
</dbReference>
<dbReference type="Pfam" id="PF01850">
    <property type="entry name" value="PIN"/>
    <property type="match status" value="1"/>
</dbReference>
<keyword evidence="5 8" id="KW-0378">Hydrolase</keyword>
<feature type="binding site" evidence="8">
    <location>
        <position position="5"/>
    </location>
    <ligand>
        <name>Mg(2+)</name>
        <dbReference type="ChEBI" id="CHEBI:18420"/>
    </ligand>
</feature>
<dbReference type="Gene3D" id="3.40.50.1010">
    <property type="entry name" value="5'-nuclease"/>
    <property type="match status" value="1"/>
</dbReference>
<reference evidence="10 11" key="1">
    <citation type="submission" date="2018-12" db="EMBL/GenBank/DDBJ databases">
        <title>bacterium Hansschlegelia zhihuaiae S113.</title>
        <authorList>
            <person name="He J."/>
        </authorList>
    </citation>
    <scope>NUCLEOTIDE SEQUENCE [LARGE SCALE GENOMIC DNA]</scope>
    <source>
        <strain evidence="10 11">S 113</strain>
    </source>
</reference>
<proteinExistence type="inferred from homology"/>